<reference evidence="7" key="2">
    <citation type="submission" date="2020-05" db="UniProtKB">
        <authorList>
            <consortium name="EnsemblMetazoa"/>
        </authorList>
    </citation>
    <scope>IDENTIFICATION</scope>
    <source>
        <strain evidence="7">Indian</strain>
    </source>
</reference>
<evidence type="ECO:0008006" key="9">
    <source>
        <dbReference type="Google" id="ProtNLM"/>
    </source>
</evidence>
<feature type="compositionally biased region" description="Polar residues" evidence="5">
    <location>
        <begin position="293"/>
        <end position="303"/>
    </location>
</feature>
<evidence type="ECO:0000256" key="6">
    <source>
        <dbReference type="SAM" id="Phobius"/>
    </source>
</evidence>
<dbReference type="VEuPathDB" id="VectorBase:ASTEI10467"/>
<dbReference type="Pfam" id="PF04193">
    <property type="entry name" value="PQ-loop"/>
    <property type="match status" value="1"/>
</dbReference>
<reference evidence="8" key="1">
    <citation type="journal article" date="2014" name="Genome Biol.">
        <title>Genome analysis of a major urban malaria vector mosquito, Anopheles stephensi.</title>
        <authorList>
            <person name="Jiang X."/>
            <person name="Peery A."/>
            <person name="Hall A.B."/>
            <person name="Sharma A."/>
            <person name="Chen X.G."/>
            <person name="Waterhouse R.M."/>
            <person name="Komissarov A."/>
            <person name="Riehle M.M."/>
            <person name="Shouche Y."/>
            <person name="Sharakhova M.V."/>
            <person name="Lawson D."/>
            <person name="Pakpour N."/>
            <person name="Arensburger P."/>
            <person name="Davidson V.L."/>
            <person name="Eiglmeier K."/>
            <person name="Emrich S."/>
            <person name="George P."/>
            <person name="Kennedy R.C."/>
            <person name="Mane S.P."/>
            <person name="Maslen G."/>
            <person name="Oringanje C."/>
            <person name="Qi Y."/>
            <person name="Settlage R."/>
            <person name="Tojo M."/>
            <person name="Tubio J.M."/>
            <person name="Unger M.F."/>
            <person name="Wang B."/>
            <person name="Vernick K.D."/>
            <person name="Ribeiro J.M."/>
            <person name="James A.A."/>
            <person name="Michel K."/>
            <person name="Riehle M.A."/>
            <person name="Luckhart S."/>
            <person name="Sharakhov I.V."/>
            <person name="Tu Z."/>
        </authorList>
    </citation>
    <scope>NUCLEOTIDE SEQUENCE [LARGE SCALE GENOMIC DNA]</scope>
    <source>
        <strain evidence="8">Indian</strain>
    </source>
</reference>
<dbReference type="InterPro" id="IPR052241">
    <property type="entry name" value="SLC66/Scramblase_ANY1"/>
</dbReference>
<accession>A0A182YPT1</accession>
<keyword evidence="2 6" id="KW-0812">Transmembrane</keyword>
<dbReference type="VEuPathDB" id="VectorBase:ASTE003248"/>
<dbReference type="SMART" id="SM00679">
    <property type="entry name" value="CTNS"/>
    <property type="match status" value="1"/>
</dbReference>
<dbReference type="GO" id="GO:0016020">
    <property type="term" value="C:membrane"/>
    <property type="evidence" value="ECO:0007669"/>
    <property type="project" value="UniProtKB-SubCell"/>
</dbReference>
<evidence type="ECO:0000256" key="2">
    <source>
        <dbReference type="ARBA" id="ARBA00022692"/>
    </source>
</evidence>
<evidence type="ECO:0000313" key="8">
    <source>
        <dbReference type="Proteomes" id="UP000076408"/>
    </source>
</evidence>
<dbReference type="AlphaFoldDB" id="A0A182YPT1"/>
<feature type="compositionally biased region" description="Polar residues" evidence="5">
    <location>
        <begin position="360"/>
        <end position="369"/>
    </location>
</feature>
<feature type="transmembrane region" description="Helical" evidence="6">
    <location>
        <begin position="6"/>
        <end position="22"/>
    </location>
</feature>
<feature type="compositionally biased region" description="Polar residues" evidence="5">
    <location>
        <begin position="391"/>
        <end position="402"/>
    </location>
</feature>
<dbReference type="VEuPathDB" id="VectorBase:ASTE003247"/>
<feature type="compositionally biased region" description="Polar residues" evidence="5">
    <location>
        <begin position="429"/>
        <end position="439"/>
    </location>
</feature>
<dbReference type="OMA" id="WFMETIG"/>
<feature type="compositionally biased region" description="Basic and acidic residues" evidence="5">
    <location>
        <begin position="408"/>
        <end position="417"/>
    </location>
</feature>
<protein>
    <recommendedName>
        <fullName evidence="9">PQ-loop repeat-containing protein 1</fullName>
    </recommendedName>
</protein>
<comment type="subcellular location">
    <subcellularLocation>
        <location evidence="1">Membrane</location>
        <topology evidence="1">Multi-pass membrane protein</topology>
    </subcellularLocation>
</comment>
<dbReference type="Proteomes" id="UP000076408">
    <property type="component" value="Unassembled WGS sequence"/>
</dbReference>
<proteinExistence type="predicted"/>
<dbReference type="InterPro" id="IPR006603">
    <property type="entry name" value="PQ-loop_rpt"/>
</dbReference>
<sequence>MLVQSVVMNITMFLMIHLCVRVRRNNAIMHMRERVFSGTDGVISAVHGKGDDGGGVINIRRSSSTNLTATAAGANATTSTTVTANLNNTTSIGIGSALVTQPSDAGGQPRPLKKSRSRHYILDFDSRYFWQWTDFQSYVDFMLVVWAVGAAITYLMLSVTWFMETIGFLAVFTEAMLGLPQFVRNYKNKSTHGMSICMVIMWTAGDMFKTGYFILRHAPTQFWICGTLQVSLDLAILLQVYIYRKNPAPRSVNNNNSNKNSIHSHRHHSSIRSTSRAADSQHQPLGSPGNGCTLLSSPDSNDTAPILPGRRDVGVGCNRLLGLAPLATACSSSAASSFYNSILGAECSVSLRSRDRSSLTPGRNSQTAVGKSGRLATRFQHSKSHSISSSPRETTPVRNSAVISVRGGSDKFSDRQKTASLPLPKRRQLSLSAHETTTLGLEEGSNDRHNVSDDQQPSSHVNIPTEETFNGCSLAGDNCSFDTATSGLCGPHQARDSSCTLNSNSYKEQYILGCGHYRSNLKHYDALLAGGGCVVTGPPKDDNVDALAMVEFGERKEQHANASSTCKQPEPERCEKQEDEKIATVQPKTHHYPTNAKSLEDIL</sequence>
<feature type="compositionally biased region" description="Basic and acidic residues" evidence="5">
    <location>
        <begin position="569"/>
        <end position="578"/>
    </location>
</feature>
<dbReference type="GO" id="GO:0005802">
    <property type="term" value="C:trans-Golgi network"/>
    <property type="evidence" value="ECO:0007669"/>
    <property type="project" value="TreeGrafter"/>
</dbReference>
<dbReference type="PANTHER" id="PTHR14856">
    <property type="entry name" value="PQ-LOOP REPEAT-CONTAINING PROTEIN 1-LIKE PROTEIN"/>
    <property type="match status" value="1"/>
</dbReference>
<dbReference type="Gene3D" id="1.20.1280.290">
    <property type="match status" value="1"/>
</dbReference>
<dbReference type="EnsemblMetazoa" id="ASTEI10467-RA">
    <property type="protein sequence ID" value="ASTEI10467-PA"/>
    <property type="gene ID" value="ASTEI10467"/>
</dbReference>
<feature type="region of interest" description="Disordered" evidence="5">
    <location>
        <begin position="353"/>
        <end position="462"/>
    </location>
</feature>
<feature type="transmembrane region" description="Helical" evidence="6">
    <location>
        <begin position="137"/>
        <end position="155"/>
    </location>
</feature>
<dbReference type="GO" id="GO:0005768">
    <property type="term" value="C:endosome"/>
    <property type="evidence" value="ECO:0007669"/>
    <property type="project" value="TreeGrafter"/>
</dbReference>
<evidence type="ECO:0000313" key="7">
    <source>
        <dbReference type="EnsemblMetazoa" id="ASTEI10467-PA"/>
    </source>
</evidence>
<evidence type="ECO:0000256" key="5">
    <source>
        <dbReference type="SAM" id="MobiDB-lite"/>
    </source>
</evidence>
<organism evidence="7 8">
    <name type="scientific">Anopheles stephensi</name>
    <name type="common">Indo-Pakistan malaria mosquito</name>
    <dbReference type="NCBI Taxonomy" id="30069"/>
    <lineage>
        <taxon>Eukaryota</taxon>
        <taxon>Metazoa</taxon>
        <taxon>Ecdysozoa</taxon>
        <taxon>Arthropoda</taxon>
        <taxon>Hexapoda</taxon>
        <taxon>Insecta</taxon>
        <taxon>Pterygota</taxon>
        <taxon>Neoptera</taxon>
        <taxon>Endopterygota</taxon>
        <taxon>Diptera</taxon>
        <taxon>Nematocera</taxon>
        <taxon>Culicoidea</taxon>
        <taxon>Culicidae</taxon>
        <taxon>Anophelinae</taxon>
        <taxon>Anopheles</taxon>
    </lineage>
</organism>
<feature type="compositionally biased region" description="Low complexity" evidence="5">
    <location>
        <begin position="251"/>
        <end position="261"/>
    </location>
</feature>
<name>A0A182YPT1_ANOST</name>
<dbReference type="GO" id="GO:0045332">
    <property type="term" value="P:phospholipid translocation"/>
    <property type="evidence" value="ECO:0007669"/>
    <property type="project" value="TreeGrafter"/>
</dbReference>
<evidence type="ECO:0000256" key="3">
    <source>
        <dbReference type="ARBA" id="ARBA00022989"/>
    </source>
</evidence>
<evidence type="ECO:0000256" key="1">
    <source>
        <dbReference type="ARBA" id="ARBA00004141"/>
    </source>
</evidence>
<dbReference type="GO" id="GO:0005829">
    <property type="term" value="C:cytosol"/>
    <property type="evidence" value="ECO:0007669"/>
    <property type="project" value="GOC"/>
</dbReference>
<keyword evidence="4 6" id="KW-0472">Membrane</keyword>
<evidence type="ECO:0000256" key="4">
    <source>
        <dbReference type="ARBA" id="ARBA00023136"/>
    </source>
</evidence>
<dbReference type="PANTHER" id="PTHR14856:SF9">
    <property type="entry name" value="PQ-LOOP REPEAT-CONTAINING PROTEIN 1"/>
    <property type="match status" value="1"/>
</dbReference>
<keyword evidence="3 6" id="KW-1133">Transmembrane helix</keyword>
<keyword evidence="8" id="KW-1185">Reference proteome</keyword>
<dbReference type="GO" id="GO:0042147">
    <property type="term" value="P:retrograde transport, endosome to Golgi"/>
    <property type="evidence" value="ECO:0007669"/>
    <property type="project" value="TreeGrafter"/>
</dbReference>
<feature type="compositionally biased region" description="Polar residues" evidence="5">
    <location>
        <begin position="453"/>
        <end position="462"/>
    </location>
</feature>
<dbReference type="VEuPathDB" id="VectorBase:ASTEI20_032490"/>
<feature type="region of interest" description="Disordered" evidence="5">
    <location>
        <begin position="556"/>
        <end position="578"/>
    </location>
</feature>
<feature type="region of interest" description="Disordered" evidence="5">
    <location>
        <begin position="251"/>
        <end position="307"/>
    </location>
</feature>
<dbReference type="STRING" id="30069.A0A182YPT1"/>